<organism evidence="2 3">
    <name type="scientific">Candidatus Tanganyikabacteria bacterium</name>
    <dbReference type="NCBI Taxonomy" id="2961651"/>
    <lineage>
        <taxon>Bacteria</taxon>
        <taxon>Bacillati</taxon>
        <taxon>Candidatus Sericytochromatia</taxon>
        <taxon>Candidatus Tanganyikabacteria</taxon>
    </lineage>
</organism>
<dbReference type="InterPro" id="IPR036411">
    <property type="entry name" value="TorD-like_sf"/>
</dbReference>
<comment type="caution">
    <text evidence="2">The sequence shown here is derived from an EMBL/GenBank/DDBJ whole genome shotgun (WGS) entry which is preliminary data.</text>
</comment>
<dbReference type="Proteomes" id="UP000703893">
    <property type="component" value="Unassembled WGS sequence"/>
</dbReference>
<gene>
    <name evidence="2" type="ORF">FJZ00_09155</name>
</gene>
<protein>
    <submittedName>
        <fullName evidence="2">Uncharacterized protein</fullName>
    </submittedName>
</protein>
<dbReference type="SUPFAM" id="SSF89155">
    <property type="entry name" value="TorD-like"/>
    <property type="match status" value="1"/>
</dbReference>
<accession>A0A937X4R8</accession>
<feature type="region of interest" description="Disordered" evidence="1">
    <location>
        <begin position="50"/>
        <end position="71"/>
    </location>
</feature>
<dbReference type="AlphaFoldDB" id="A0A937X4R8"/>
<evidence type="ECO:0000256" key="1">
    <source>
        <dbReference type="SAM" id="MobiDB-lite"/>
    </source>
</evidence>
<feature type="non-terminal residue" evidence="2">
    <location>
        <position position="1"/>
    </location>
</feature>
<sequence>REHLGRWAPAFGSRLERASQVAFYAVLGQTTRELLEADFAALDVTPLSLAGPAGEADESEAFECPLAQATR</sequence>
<name>A0A937X4R8_9BACT</name>
<evidence type="ECO:0000313" key="2">
    <source>
        <dbReference type="EMBL" id="MBM3275308.1"/>
    </source>
</evidence>
<dbReference type="Gene3D" id="1.10.3480.10">
    <property type="entry name" value="TorD-like"/>
    <property type="match status" value="1"/>
</dbReference>
<evidence type="ECO:0000313" key="3">
    <source>
        <dbReference type="Proteomes" id="UP000703893"/>
    </source>
</evidence>
<dbReference type="EMBL" id="VGJX01000523">
    <property type="protein sequence ID" value="MBM3275308.1"/>
    <property type="molecule type" value="Genomic_DNA"/>
</dbReference>
<proteinExistence type="predicted"/>
<reference evidence="2 3" key="1">
    <citation type="submission" date="2019-03" db="EMBL/GenBank/DDBJ databases">
        <title>Lake Tanganyika Metagenome-Assembled Genomes (MAGs).</title>
        <authorList>
            <person name="Tran P."/>
        </authorList>
    </citation>
    <scope>NUCLEOTIDE SEQUENCE [LARGE SCALE GENOMIC DNA]</scope>
    <source>
        <strain evidence="2">K_DeepCast_65m_m2_236</strain>
    </source>
</reference>